<dbReference type="GO" id="GO:0009086">
    <property type="term" value="P:methionine biosynthetic process"/>
    <property type="evidence" value="ECO:0007669"/>
    <property type="project" value="TreeGrafter"/>
</dbReference>
<dbReference type="InterPro" id="IPR029058">
    <property type="entry name" value="AB_hydrolase_fold"/>
</dbReference>
<comment type="similarity">
    <text evidence="1">Belongs to the AB hydrolase superfamily. MetX family.</text>
</comment>
<evidence type="ECO:0000259" key="2">
    <source>
        <dbReference type="Pfam" id="PF00561"/>
    </source>
</evidence>
<protein>
    <recommendedName>
        <fullName evidence="2">AB hydrolase-1 domain-containing protein</fullName>
    </recommendedName>
</protein>
<dbReference type="AlphaFoldDB" id="A0AAD5XE50"/>
<comment type="caution">
    <text evidence="3">The sequence shown here is derived from an EMBL/GenBank/DDBJ whole genome shotgun (WGS) entry which is preliminary data.</text>
</comment>
<dbReference type="InterPro" id="IPR008220">
    <property type="entry name" value="HAT_MetX-like"/>
</dbReference>
<accession>A0AAD5XE50</accession>
<dbReference type="GO" id="GO:0006535">
    <property type="term" value="P:cysteine biosynthetic process from serine"/>
    <property type="evidence" value="ECO:0007669"/>
    <property type="project" value="TreeGrafter"/>
</dbReference>
<sequence length="68" mass="7519">MVTVWDMIRAQFHMLDYLGIDRVHAVVGSSLGGMQALAAASMYSDRVGRIVSISAATRSHPYSIAWRH</sequence>
<feature type="non-terminal residue" evidence="3">
    <location>
        <position position="68"/>
    </location>
</feature>
<dbReference type="EMBL" id="JADGJH010002036">
    <property type="protein sequence ID" value="KAJ3104820.1"/>
    <property type="molecule type" value="Genomic_DNA"/>
</dbReference>
<keyword evidence="4" id="KW-1185">Reference proteome</keyword>
<dbReference type="SUPFAM" id="SSF53474">
    <property type="entry name" value="alpha/beta-Hydrolases"/>
    <property type="match status" value="1"/>
</dbReference>
<dbReference type="PANTHER" id="PTHR32268:SF16">
    <property type="entry name" value="SERINE O-SUCCINYLTRANSFERASE"/>
    <property type="match status" value="1"/>
</dbReference>
<dbReference type="GO" id="GO:0004414">
    <property type="term" value="F:homoserine O-acetyltransferase activity"/>
    <property type="evidence" value="ECO:0007669"/>
    <property type="project" value="TreeGrafter"/>
</dbReference>
<proteinExistence type="inferred from homology"/>
<dbReference type="GO" id="GO:0009001">
    <property type="term" value="F:serine O-acetyltransferase activity"/>
    <property type="evidence" value="ECO:0007669"/>
    <property type="project" value="TreeGrafter"/>
</dbReference>
<reference evidence="3" key="1">
    <citation type="submission" date="2020-05" db="EMBL/GenBank/DDBJ databases">
        <title>Phylogenomic resolution of chytrid fungi.</title>
        <authorList>
            <person name="Stajich J.E."/>
            <person name="Amses K."/>
            <person name="Simmons R."/>
            <person name="Seto K."/>
            <person name="Myers J."/>
            <person name="Bonds A."/>
            <person name="Quandt C.A."/>
            <person name="Barry K."/>
            <person name="Liu P."/>
            <person name="Grigoriev I."/>
            <person name="Longcore J.E."/>
            <person name="James T.Y."/>
        </authorList>
    </citation>
    <scope>NUCLEOTIDE SEQUENCE</scope>
    <source>
        <strain evidence="3">JEL0513</strain>
    </source>
</reference>
<dbReference type="Gene3D" id="3.40.50.1820">
    <property type="entry name" value="alpha/beta hydrolase"/>
    <property type="match status" value="1"/>
</dbReference>
<evidence type="ECO:0000313" key="4">
    <source>
        <dbReference type="Proteomes" id="UP001211907"/>
    </source>
</evidence>
<dbReference type="GO" id="GO:0009092">
    <property type="term" value="P:homoserine metabolic process"/>
    <property type="evidence" value="ECO:0007669"/>
    <property type="project" value="TreeGrafter"/>
</dbReference>
<feature type="domain" description="AB hydrolase-1" evidence="2">
    <location>
        <begin position="7"/>
        <end position="64"/>
    </location>
</feature>
<dbReference type="GO" id="GO:0005739">
    <property type="term" value="C:mitochondrion"/>
    <property type="evidence" value="ECO:0007669"/>
    <property type="project" value="TreeGrafter"/>
</dbReference>
<evidence type="ECO:0000256" key="1">
    <source>
        <dbReference type="ARBA" id="ARBA00006886"/>
    </source>
</evidence>
<gene>
    <name evidence="3" type="ORF">HK100_004000</name>
</gene>
<dbReference type="Proteomes" id="UP001211907">
    <property type="component" value="Unassembled WGS sequence"/>
</dbReference>
<name>A0AAD5XE50_9FUNG</name>
<dbReference type="Pfam" id="PF00561">
    <property type="entry name" value="Abhydrolase_1"/>
    <property type="match status" value="1"/>
</dbReference>
<dbReference type="PANTHER" id="PTHR32268">
    <property type="entry name" value="HOMOSERINE O-ACETYLTRANSFERASE"/>
    <property type="match status" value="1"/>
</dbReference>
<evidence type="ECO:0000313" key="3">
    <source>
        <dbReference type="EMBL" id="KAJ3104820.1"/>
    </source>
</evidence>
<organism evidence="3 4">
    <name type="scientific">Physocladia obscura</name>
    <dbReference type="NCBI Taxonomy" id="109957"/>
    <lineage>
        <taxon>Eukaryota</taxon>
        <taxon>Fungi</taxon>
        <taxon>Fungi incertae sedis</taxon>
        <taxon>Chytridiomycota</taxon>
        <taxon>Chytridiomycota incertae sedis</taxon>
        <taxon>Chytridiomycetes</taxon>
        <taxon>Chytridiales</taxon>
        <taxon>Chytriomycetaceae</taxon>
        <taxon>Physocladia</taxon>
    </lineage>
</organism>
<dbReference type="InterPro" id="IPR000073">
    <property type="entry name" value="AB_hydrolase_1"/>
</dbReference>